<dbReference type="Proteomes" id="UP000799324">
    <property type="component" value="Unassembled WGS sequence"/>
</dbReference>
<feature type="region of interest" description="Disordered" evidence="1">
    <location>
        <begin position="250"/>
        <end position="312"/>
    </location>
</feature>
<feature type="compositionally biased region" description="Polar residues" evidence="1">
    <location>
        <begin position="192"/>
        <end position="206"/>
    </location>
</feature>
<dbReference type="AlphaFoldDB" id="A0A6A6TBS9"/>
<evidence type="ECO:0000313" key="3">
    <source>
        <dbReference type="Proteomes" id="UP000799324"/>
    </source>
</evidence>
<accession>A0A6A6TBS9</accession>
<feature type="compositionally biased region" description="Polar residues" evidence="1">
    <location>
        <begin position="277"/>
        <end position="312"/>
    </location>
</feature>
<feature type="compositionally biased region" description="Basic and acidic residues" evidence="1">
    <location>
        <begin position="379"/>
        <end position="397"/>
    </location>
</feature>
<proteinExistence type="predicted"/>
<feature type="region of interest" description="Disordered" evidence="1">
    <location>
        <begin position="82"/>
        <end position="107"/>
    </location>
</feature>
<feature type="region of interest" description="Disordered" evidence="1">
    <location>
        <begin position="154"/>
        <end position="224"/>
    </location>
</feature>
<feature type="compositionally biased region" description="Low complexity" evidence="1">
    <location>
        <begin position="257"/>
        <end position="268"/>
    </location>
</feature>
<sequence length="423" mass="46317">MSTTSRAYQHSPLPRVVSPFKDPRPPPPLSPQHTAKIWDEYERRAIENAKRRDSTNDSSPLQALQAHRFSSGKVLDVINNCNPHASPHATAPSSTASRRVTPRVEKNSTISTNAKNHSILAHSTTVAICKTCKEGITSASGVCDKCVITIVLPSRPGESTPPLSPARRNFASTDLPKLHRQSDNTTSSSTSPNHRSQRQSSCQPTNPLIRLPSLGPEPSEHDDLSYRIPKTSLTEHQEPVLRLQINRKPLPKPAAVHPSSPTTPPSSAHSRHSRHSFSQPRTGRRTSLANVTTPPQFQYSNHASYSRHTSATPSELSTLYPYVSNSTASPPSVCRASVSLHNTMSAWDDWDSDEEGEKAGLVGYWRAKKWRGSRGSLGLRRDSASGREDSSKEDGAKPKMKVKEKKRSGAFVRVISCGCAEGE</sequence>
<evidence type="ECO:0000313" key="2">
    <source>
        <dbReference type="EMBL" id="KAF2656701.1"/>
    </source>
</evidence>
<evidence type="ECO:0000256" key="1">
    <source>
        <dbReference type="SAM" id="MobiDB-lite"/>
    </source>
</evidence>
<gene>
    <name evidence="2" type="ORF">K491DRAFT_677825</name>
</gene>
<name>A0A6A6TBS9_9PLEO</name>
<keyword evidence="3" id="KW-1185">Reference proteome</keyword>
<feature type="region of interest" description="Disordered" evidence="1">
    <location>
        <begin position="373"/>
        <end position="406"/>
    </location>
</feature>
<reference evidence="2" key="1">
    <citation type="journal article" date="2020" name="Stud. Mycol.">
        <title>101 Dothideomycetes genomes: a test case for predicting lifestyles and emergence of pathogens.</title>
        <authorList>
            <person name="Haridas S."/>
            <person name="Albert R."/>
            <person name="Binder M."/>
            <person name="Bloem J."/>
            <person name="Labutti K."/>
            <person name="Salamov A."/>
            <person name="Andreopoulos B."/>
            <person name="Baker S."/>
            <person name="Barry K."/>
            <person name="Bills G."/>
            <person name="Bluhm B."/>
            <person name="Cannon C."/>
            <person name="Castanera R."/>
            <person name="Culley D."/>
            <person name="Daum C."/>
            <person name="Ezra D."/>
            <person name="Gonzalez J."/>
            <person name="Henrissat B."/>
            <person name="Kuo A."/>
            <person name="Liang C."/>
            <person name="Lipzen A."/>
            <person name="Lutzoni F."/>
            <person name="Magnuson J."/>
            <person name="Mondo S."/>
            <person name="Nolan M."/>
            <person name="Ohm R."/>
            <person name="Pangilinan J."/>
            <person name="Park H.-J."/>
            <person name="Ramirez L."/>
            <person name="Alfaro M."/>
            <person name="Sun H."/>
            <person name="Tritt A."/>
            <person name="Yoshinaga Y."/>
            <person name="Zwiers L.-H."/>
            <person name="Turgeon B."/>
            <person name="Goodwin S."/>
            <person name="Spatafora J."/>
            <person name="Crous P."/>
            <person name="Grigoriev I."/>
        </authorList>
    </citation>
    <scope>NUCLEOTIDE SEQUENCE</scope>
    <source>
        <strain evidence="2">CBS 122681</strain>
    </source>
</reference>
<feature type="compositionally biased region" description="Low complexity" evidence="1">
    <location>
        <begin position="83"/>
        <end position="97"/>
    </location>
</feature>
<feature type="region of interest" description="Disordered" evidence="1">
    <location>
        <begin position="1"/>
        <end position="37"/>
    </location>
</feature>
<organism evidence="2 3">
    <name type="scientific">Lophiostoma macrostomum CBS 122681</name>
    <dbReference type="NCBI Taxonomy" id="1314788"/>
    <lineage>
        <taxon>Eukaryota</taxon>
        <taxon>Fungi</taxon>
        <taxon>Dikarya</taxon>
        <taxon>Ascomycota</taxon>
        <taxon>Pezizomycotina</taxon>
        <taxon>Dothideomycetes</taxon>
        <taxon>Pleosporomycetidae</taxon>
        <taxon>Pleosporales</taxon>
        <taxon>Lophiostomataceae</taxon>
        <taxon>Lophiostoma</taxon>
    </lineage>
</organism>
<dbReference type="EMBL" id="MU004333">
    <property type="protein sequence ID" value="KAF2656701.1"/>
    <property type="molecule type" value="Genomic_DNA"/>
</dbReference>
<protein>
    <submittedName>
        <fullName evidence="2">Uncharacterized protein</fullName>
    </submittedName>
</protein>
<dbReference type="OrthoDB" id="3795190at2759"/>